<dbReference type="AlphaFoldDB" id="A0A8H9FYQ3"/>
<evidence type="ECO:0000313" key="1">
    <source>
        <dbReference type="EMBL" id="GGE14707.1"/>
    </source>
</evidence>
<organism evidence="1 2">
    <name type="scientific">Sphingobacterium cellulitidis</name>
    <dbReference type="NCBI Taxonomy" id="1768011"/>
    <lineage>
        <taxon>Bacteria</taxon>
        <taxon>Pseudomonadati</taxon>
        <taxon>Bacteroidota</taxon>
        <taxon>Sphingobacteriia</taxon>
        <taxon>Sphingobacteriales</taxon>
        <taxon>Sphingobacteriaceae</taxon>
        <taxon>Sphingobacterium</taxon>
    </lineage>
</organism>
<evidence type="ECO:0000313" key="2">
    <source>
        <dbReference type="Proteomes" id="UP000614460"/>
    </source>
</evidence>
<gene>
    <name evidence="1" type="ORF">GCM10011516_10620</name>
</gene>
<proteinExistence type="predicted"/>
<reference evidence="1" key="1">
    <citation type="journal article" date="2014" name="Int. J. Syst. Evol. Microbiol.">
        <title>Complete genome sequence of Corynebacterium casei LMG S-19264T (=DSM 44701T), isolated from a smear-ripened cheese.</title>
        <authorList>
            <consortium name="US DOE Joint Genome Institute (JGI-PGF)"/>
            <person name="Walter F."/>
            <person name="Albersmeier A."/>
            <person name="Kalinowski J."/>
            <person name="Ruckert C."/>
        </authorList>
    </citation>
    <scope>NUCLEOTIDE SEQUENCE</scope>
    <source>
        <strain evidence="1">CGMCC 1.15966</strain>
    </source>
</reference>
<sequence length="72" mass="8069">MESLKFEIGKVTLHQLSKVKDALNEISNINDWQIAPYVNGYLLSVKGINIVSYSILQSITALGINAEQLYEE</sequence>
<comment type="caution">
    <text evidence="1">The sequence shown here is derived from an EMBL/GenBank/DDBJ whole genome shotgun (WGS) entry which is preliminary data.</text>
</comment>
<dbReference type="RefSeq" id="WP_094257023.1">
    <property type="nucleotide sequence ID" value="NZ_BMKM01000002.1"/>
</dbReference>
<accession>A0A8H9FYQ3</accession>
<reference evidence="1" key="2">
    <citation type="submission" date="2020-09" db="EMBL/GenBank/DDBJ databases">
        <authorList>
            <person name="Sun Q."/>
            <person name="Zhou Y."/>
        </authorList>
    </citation>
    <scope>NUCLEOTIDE SEQUENCE</scope>
    <source>
        <strain evidence="1">CGMCC 1.15966</strain>
    </source>
</reference>
<dbReference type="Proteomes" id="UP000614460">
    <property type="component" value="Unassembled WGS sequence"/>
</dbReference>
<protein>
    <submittedName>
        <fullName evidence="1">Uncharacterized protein</fullName>
    </submittedName>
</protein>
<keyword evidence="2" id="KW-1185">Reference proteome</keyword>
<name>A0A8H9FYQ3_9SPHI</name>
<dbReference type="EMBL" id="BMKM01000002">
    <property type="protein sequence ID" value="GGE14707.1"/>
    <property type="molecule type" value="Genomic_DNA"/>
</dbReference>